<dbReference type="Gene3D" id="2.160.20.120">
    <property type="match status" value="1"/>
</dbReference>
<keyword evidence="2" id="KW-1133">Transmembrane helix</keyword>
<accession>A0ABU1I468</accession>
<keyword evidence="4" id="KW-1185">Reference proteome</keyword>
<protein>
    <recommendedName>
        <fullName evidence="5">Adhesin domain-containing protein</fullName>
    </recommendedName>
</protein>
<evidence type="ECO:0000256" key="1">
    <source>
        <dbReference type="SAM" id="MobiDB-lite"/>
    </source>
</evidence>
<dbReference type="EMBL" id="JAVIZA010000001">
    <property type="protein sequence ID" value="MDR6168685.1"/>
    <property type="molecule type" value="Genomic_DNA"/>
</dbReference>
<dbReference type="Proteomes" id="UP001260188">
    <property type="component" value="Unassembled WGS sequence"/>
</dbReference>
<feature type="region of interest" description="Disordered" evidence="1">
    <location>
        <begin position="1"/>
        <end position="38"/>
    </location>
</feature>
<feature type="compositionally biased region" description="Pro residues" evidence="1">
    <location>
        <begin position="1"/>
        <end position="19"/>
    </location>
</feature>
<name>A0ABU1I468_9MICO</name>
<organism evidence="3 4">
    <name type="scientific">Microbacterium paludicola</name>
    <dbReference type="NCBI Taxonomy" id="300019"/>
    <lineage>
        <taxon>Bacteria</taxon>
        <taxon>Bacillati</taxon>
        <taxon>Actinomycetota</taxon>
        <taxon>Actinomycetes</taxon>
        <taxon>Micrococcales</taxon>
        <taxon>Microbacteriaceae</taxon>
        <taxon>Microbacterium</taxon>
    </lineage>
</organism>
<comment type="caution">
    <text evidence="3">The sequence shown here is derived from an EMBL/GenBank/DDBJ whole genome shotgun (WGS) entry which is preliminary data.</text>
</comment>
<reference evidence="3 4" key="1">
    <citation type="submission" date="2023-08" db="EMBL/GenBank/DDBJ databases">
        <title>Functional and genomic diversity of the sorghum phyllosphere microbiome.</title>
        <authorList>
            <person name="Shade A."/>
        </authorList>
    </citation>
    <scope>NUCLEOTIDE SEQUENCE [LARGE SCALE GENOMIC DNA]</scope>
    <source>
        <strain evidence="3 4">SORGH_AS_0919</strain>
    </source>
</reference>
<keyword evidence="2" id="KW-0472">Membrane</keyword>
<evidence type="ECO:0000256" key="2">
    <source>
        <dbReference type="SAM" id="Phobius"/>
    </source>
</evidence>
<feature type="transmembrane region" description="Helical" evidence="2">
    <location>
        <begin position="42"/>
        <end position="68"/>
    </location>
</feature>
<proteinExistence type="predicted"/>
<keyword evidence="2" id="KW-0812">Transmembrane</keyword>
<evidence type="ECO:0000313" key="4">
    <source>
        <dbReference type="Proteomes" id="UP001260188"/>
    </source>
</evidence>
<evidence type="ECO:0008006" key="5">
    <source>
        <dbReference type="Google" id="ProtNLM"/>
    </source>
</evidence>
<sequence>MSTTLTPPPATPPQPPVEPPVTGDMPPTGPAPSRGPSSSARVIAGLTIAAGAALVLFTAGTGVVSTIVSGGAATSTISAPTAGVNLLEMDAAAADVEVSFGDVDEATLTVTGTGGAEAWELAREGDRLVVDSDRDWWSGWRLWGGSSRATLVLPASLAGLDAQLSVGAGALRADGEFGALALRADAGSVDAAGSATSLDARVSAGRVSVDLDGVREATVDVSAGRMSGTLSGTAPTSVTITAEAGGADLTLPRGGYAVSATQEAGSVVNGLTEDPSSRNRVEVRVSAGSVVLREGR</sequence>
<evidence type="ECO:0000313" key="3">
    <source>
        <dbReference type="EMBL" id="MDR6168685.1"/>
    </source>
</evidence>
<dbReference type="RefSeq" id="WP_146053627.1">
    <property type="nucleotide sequence ID" value="NZ_JAVIZA010000001.1"/>
</dbReference>
<gene>
    <name evidence="3" type="ORF">QE367_002889</name>
</gene>